<gene>
    <name evidence="4" type="primary">mutL</name>
    <name evidence="8" type="ORF">SAMN06295960_1432</name>
</gene>
<dbReference type="GO" id="GO:0032300">
    <property type="term" value="C:mismatch repair complex"/>
    <property type="evidence" value="ECO:0007669"/>
    <property type="project" value="InterPro"/>
</dbReference>
<dbReference type="InterPro" id="IPR014790">
    <property type="entry name" value="MutL_C"/>
</dbReference>
<dbReference type="NCBIfam" id="NF000950">
    <property type="entry name" value="PRK00095.1-3"/>
    <property type="match status" value="1"/>
</dbReference>
<protein>
    <recommendedName>
        <fullName evidence="4">DNA mismatch repair protein MutL</fullName>
    </recommendedName>
</protein>
<dbReference type="InterPro" id="IPR020568">
    <property type="entry name" value="Ribosomal_Su5_D2-typ_SF"/>
</dbReference>
<dbReference type="InterPro" id="IPR042121">
    <property type="entry name" value="MutL_C_regsub"/>
</dbReference>
<dbReference type="CDD" id="cd00782">
    <property type="entry name" value="MutL_Trans"/>
    <property type="match status" value="1"/>
</dbReference>
<dbReference type="Proteomes" id="UP000193834">
    <property type="component" value="Unassembled WGS sequence"/>
</dbReference>
<dbReference type="GO" id="GO:0005524">
    <property type="term" value="F:ATP binding"/>
    <property type="evidence" value="ECO:0007669"/>
    <property type="project" value="InterPro"/>
</dbReference>
<dbReference type="Pfam" id="PF13589">
    <property type="entry name" value="HATPase_c_3"/>
    <property type="match status" value="1"/>
</dbReference>
<dbReference type="AlphaFoldDB" id="A0A1X7JDG7"/>
<dbReference type="PANTHER" id="PTHR10073">
    <property type="entry name" value="DNA MISMATCH REPAIR PROTEIN MLH, PMS, MUTL"/>
    <property type="match status" value="1"/>
</dbReference>
<dbReference type="SUPFAM" id="SSF55874">
    <property type="entry name" value="ATPase domain of HSP90 chaperone/DNA topoisomerase II/histidine kinase"/>
    <property type="match status" value="1"/>
</dbReference>
<dbReference type="SUPFAM" id="SSF118116">
    <property type="entry name" value="DNA mismatch repair protein MutL"/>
    <property type="match status" value="1"/>
</dbReference>
<evidence type="ECO:0000259" key="6">
    <source>
        <dbReference type="SMART" id="SM00853"/>
    </source>
</evidence>
<evidence type="ECO:0000256" key="3">
    <source>
        <dbReference type="ARBA" id="ARBA00023204"/>
    </source>
</evidence>
<keyword evidence="2 4" id="KW-0227">DNA damage</keyword>
<evidence type="ECO:0000259" key="7">
    <source>
        <dbReference type="SMART" id="SM01340"/>
    </source>
</evidence>
<dbReference type="PROSITE" id="PS00058">
    <property type="entry name" value="DNA_MISMATCH_REPAIR_1"/>
    <property type="match status" value="1"/>
</dbReference>
<keyword evidence="9" id="KW-1185">Reference proteome</keyword>
<dbReference type="Gene3D" id="3.30.1370.100">
    <property type="entry name" value="MutL, C-terminal domain, regulatory subdomain"/>
    <property type="match status" value="1"/>
</dbReference>
<dbReference type="InterPro" id="IPR020667">
    <property type="entry name" value="DNA_mismatch_repair_MutL"/>
</dbReference>
<dbReference type="CDD" id="cd16926">
    <property type="entry name" value="HATPase_MutL-MLH-PMS-like"/>
    <property type="match status" value="1"/>
</dbReference>
<feature type="domain" description="MutL C-terminal dimerisation" evidence="6">
    <location>
        <begin position="561"/>
        <end position="703"/>
    </location>
</feature>
<feature type="compositionally biased region" description="Polar residues" evidence="5">
    <location>
        <begin position="502"/>
        <end position="522"/>
    </location>
</feature>
<organism evidence="8 9">
    <name type="scientific">Paenibacillus aquistagni</name>
    <dbReference type="NCBI Taxonomy" id="1852522"/>
    <lineage>
        <taxon>Bacteria</taxon>
        <taxon>Bacillati</taxon>
        <taxon>Bacillota</taxon>
        <taxon>Bacilli</taxon>
        <taxon>Bacillales</taxon>
        <taxon>Paenibacillaceae</taxon>
        <taxon>Paenibacillus</taxon>
    </lineage>
</organism>
<dbReference type="InterPro" id="IPR036890">
    <property type="entry name" value="HATPase_C_sf"/>
</dbReference>
<feature type="compositionally biased region" description="Polar residues" evidence="5">
    <location>
        <begin position="390"/>
        <end position="405"/>
    </location>
</feature>
<dbReference type="InterPro" id="IPR002099">
    <property type="entry name" value="MutL/Mlh/PMS"/>
</dbReference>
<dbReference type="SMART" id="SM01340">
    <property type="entry name" value="DNA_mis_repair"/>
    <property type="match status" value="1"/>
</dbReference>
<dbReference type="STRING" id="1852522.SAMN06295960_1432"/>
<feature type="region of interest" description="Disordered" evidence="5">
    <location>
        <begin position="373"/>
        <end position="449"/>
    </location>
</feature>
<dbReference type="SMART" id="SM00853">
    <property type="entry name" value="MutL_C"/>
    <property type="match status" value="1"/>
</dbReference>
<evidence type="ECO:0000313" key="8">
    <source>
        <dbReference type="EMBL" id="SMG25462.1"/>
    </source>
</evidence>
<keyword evidence="3 4" id="KW-0234">DNA repair</keyword>
<dbReference type="FunFam" id="3.30.565.10:FF:000003">
    <property type="entry name" value="DNA mismatch repair endonuclease MutL"/>
    <property type="match status" value="1"/>
</dbReference>
<evidence type="ECO:0000256" key="5">
    <source>
        <dbReference type="SAM" id="MobiDB-lite"/>
    </source>
</evidence>
<dbReference type="GO" id="GO:0016887">
    <property type="term" value="F:ATP hydrolysis activity"/>
    <property type="evidence" value="ECO:0007669"/>
    <property type="project" value="InterPro"/>
</dbReference>
<sequence>MAVIHILDDQLANQIAAGEVVERPASVVKELVENAIDAGSSRIDIVVEEGGLQLIQVKDNGAGMAEDDVETAFLRHATSKILTNRDLFSIRSLGFRGEALPSIAAVSKLEMLTSTDNSGLGRLIQLEGGRLIKHEAAAAMQGTMFMVRELFYNTPARLKYMKSIQTELGHVSDLIYRLALSYPNISFTLKHNDHTLLQTLGNGDLLQVIAAIYGVHTAKQMVPIQAEQLDYNISGYIGKPELTRSNRNALSWFVNGRYVRSYSLNQAALRAYHTLLPINRFPIIVMQVNMHPTLVDVNVHPSKMEVRFSKEAELADFIEKSLRQELVSEPLIPRAASNEKAKVKTFVEQEQWSWAAATDERGVPIISRGALVPNQQASSHAGEEVERRPSGSNDGSIKEPTQSSAVHDHSGADKSDPSAANVMPAKAVEPQSERDESAAWSKPQPLPTRAVREERQGYGDNAADALPSHTSTGQEALTSLQDKAGTACSSPREGDRHHEAASQISASQERPQTSVRPSSYVGSSGDRGTVNRDKAQVASWNRVLDKPASDVSLPPFPALSLIGQLHGTYLICGNEEGLYLIDQHAAHERINYEYYVEAFGKPIEASQELFIPITLEYTPSEADRIRERMHLLEQVGIVLEPFGAQTFLIRSHPYWFPSGEEEALIHEMMEWVLKEKSPDIRTMREASAIMCSCKASIKANQRISDAEAETLIARLGACHQPYTCPHGRPIVVKFTTYDLEKMFKRVM</sequence>
<evidence type="ECO:0000256" key="1">
    <source>
        <dbReference type="ARBA" id="ARBA00006082"/>
    </source>
</evidence>
<dbReference type="Gene3D" id="3.30.1540.20">
    <property type="entry name" value="MutL, C-terminal domain, dimerisation subdomain"/>
    <property type="match status" value="1"/>
</dbReference>
<dbReference type="OrthoDB" id="9763467at2"/>
<dbReference type="InterPro" id="IPR014721">
    <property type="entry name" value="Ribsml_uS5_D2-typ_fold_subgr"/>
</dbReference>
<dbReference type="SUPFAM" id="SSF54211">
    <property type="entry name" value="Ribosomal protein S5 domain 2-like"/>
    <property type="match status" value="1"/>
</dbReference>
<dbReference type="Pfam" id="PF08676">
    <property type="entry name" value="MutL_C"/>
    <property type="match status" value="1"/>
</dbReference>
<dbReference type="Gene3D" id="3.30.565.10">
    <property type="entry name" value="Histidine kinase-like ATPase, C-terminal domain"/>
    <property type="match status" value="1"/>
</dbReference>
<feature type="compositionally biased region" description="Basic and acidic residues" evidence="5">
    <location>
        <begin position="406"/>
        <end position="416"/>
    </location>
</feature>
<feature type="domain" description="DNA mismatch repair protein S5" evidence="7">
    <location>
        <begin position="209"/>
        <end position="327"/>
    </location>
</feature>
<dbReference type="Pfam" id="PF01119">
    <property type="entry name" value="DNA_mis_repair"/>
    <property type="match status" value="1"/>
</dbReference>
<dbReference type="InterPro" id="IPR037198">
    <property type="entry name" value="MutL_C_sf"/>
</dbReference>
<dbReference type="GO" id="GO:0006298">
    <property type="term" value="P:mismatch repair"/>
    <property type="evidence" value="ECO:0007669"/>
    <property type="project" value="UniProtKB-UniRule"/>
</dbReference>
<dbReference type="InterPro" id="IPR042120">
    <property type="entry name" value="MutL_C_dimsub"/>
</dbReference>
<dbReference type="Gene3D" id="3.30.230.10">
    <property type="match status" value="1"/>
</dbReference>
<feature type="region of interest" description="Disordered" evidence="5">
    <location>
        <begin position="481"/>
        <end position="533"/>
    </location>
</feature>
<evidence type="ECO:0000313" key="9">
    <source>
        <dbReference type="Proteomes" id="UP000193834"/>
    </source>
</evidence>
<dbReference type="GO" id="GO:0030983">
    <property type="term" value="F:mismatched DNA binding"/>
    <property type="evidence" value="ECO:0007669"/>
    <property type="project" value="InterPro"/>
</dbReference>
<name>A0A1X7JDG7_9BACL</name>
<dbReference type="EMBL" id="FXAZ01000001">
    <property type="protein sequence ID" value="SMG25462.1"/>
    <property type="molecule type" value="Genomic_DNA"/>
</dbReference>
<accession>A0A1X7JDG7</accession>
<dbReference type="PANTHER" id="PTHR10073:SF12">
    <property type="entry name" value="DNA MISMATCH REPAIR PROTEIN MLH1"/>
    <property type="match status" value="1"/>
</dbReference>
<dbReference type="InterPro" id="IPR014762">
    <property type="entry name" value="DNA_mismatch_repair_CS"/>
</dbReference>
<dbReference type="InterPro" id="IPR038973">
    <property type="entry name" value="MutL/Mlh/Pms-like"/>
</dbReference>
<evidence type="ECO:0000256" key="2">
    <source>
        <dbReference type="ARBA" id="ARBA00022763"/>
    </source>
</evidence>
<evidence type="ECO:0000256" key="4">
    <source>
        <dbReference type="HAMAP-Rule" id="MF_00149"/>
    </source>
</evidence>
<reference evidence="8 9" key="1">
    <citation type="submission" date="2017-04" db="EMBL/GenBank/DDBJ databases">
        <authorList>
            <person name="Afonso C.L."/>
            <person name="Miller P.J."/>
            <person name="Scott M.A."/>
            <person name="Spackman E."/>
            <person name="Goraichik I."/>
            <person name="Dimitrov K.M."/>
            <person name="Suarez D.L."/>
            <person name="Swayne D.E."/>
        </authorList>
    </citation>
    <scope>NUCLEOTIDE SEQUENCE [LARGE SCALE GENOMIC DNA]</scope>
    <source>
        <strain evidence="8 9">11</strain>
    </source>
</reference>
<dbReference type="RefSeq" id="WP_085493573.1">
    <property type="nucleotide sequence ID" value="NZ_FXAZ01000001.1"/>
</dbReference>
<dbReference type="HAMAP" id="MF_00149">
    <property type="entry name" value="DNA_mis_repair"/>
    <property type="match status" value="1"/>
</dbReference>
<comment type="similarity">
    <text evidence="1 4">Belongs to the DNA mismatch repair MutL/HexB family.</text>
</comment>
<dbReference type="InterPro" id="IPR013507">
    <property type="entry name" value="DNA_mismatch_S5_2-like"/>
</dbReference>
<proteinExistence type="inferred from homology"/>
<dbReference type="NCBIfam" id="TIGR00585">
    <property type="entry name" value="mutl"/>
    <property type="match status" value="1"/>
</dbReference>
<dbReference type="GO" id="GO:0140664">
    <property type="term" value="F:ATP-dependent DNA damage sensor activity"/>
    <property type="evidence" value="ECO:0007669"/>
    <property type="project" value="InterPro"/>
</dbReference>
<comment type="function">
    <text evidence="4">This protein is involved in the repair of mismatches in DNA. It is required for dam-dependent methyl-directed DNA mismatch repair. May act as a 'molecular matchmaker', a protein that promotes the formation of a stable complex between two or more DNA-binding proteins in an ATP-dependent manner without itself being part of a final effector complex.</text>
</comment>